<feature type="region of interest" description="Disordered" evidence="1">
    <location>
        <begin position="1"/>
        <end position="37"/>
    </location>
</feature>
<sequence>MHSDRIELADDSTAETPGFGTRFTSYAAPAGRTDASPEPTPIGFLTLGIAWLFGLEALLADEHRR</sequence>
<dbReference type="AlphaFoldDB" id="A0A4R8LMZ5"/>
<dbReference type="Proteomes" id="UP000295509">
    <property type="component" value="Unassembled WGS sequence"/>
</dbReference>
<evidence type="ECO:0000313" key="3">
    <source>
        <dbReference type="EMBL" id="TDY47622.1"/>
    </source>
</evidence>
<dbReference type="EMBL" id="SORE01000012">
    <property type="protein sequence ID" value="TDY47622.1"/>
    <property type="molecule type" value="Genomic_DNA"/>
</dbReference>
<proteinExistence type="predicted"/>
<keyword evidence="2" id="KW-0812">Transmembrane</keyword>
<comment type="caution">
    <text evidence="3">The sequence shown here is derived from an EMBL/GenBank/DDBJ whole genome shotgun (WGS) entry which is preliminary data.</text>
</comment>
<evidence type="ECO:0000256" key="2">
    <source>
        <dbReference type="SAM" id="Phobius"/>
    </source>
</evidence>
<dbReference type="OrthoDB" id="9105047at2"/>
<accession>A0A4R8LMZ5</accession>
<gene>
    <name evidence="3" type="ORF">BX592_1127</name>
</gene>
<evidence type="ECO:0000313" key="4">
    <source>
        <dbReference type="Proteomes" id="UP000295509"/>
    </source>
</evidence>
<keyword evidence="4" id="KW-1185">Reference proteome</keyword>
<organism evidence="3 4">
    <name type="scientific">Paraburkholderia rhizosphaerae</name>
    <dbReference type="NCBI Taxonomy" id="480658"/>
    <lineage>
        <taxon>Bacteria</taxon>
        <taxon>Pseudomonadati</taxon>
        <taxon>Pseudomonadota</taxon>
        <taxon>Betaproteobacteria</taxon>
        <taxon>Burkholderiales</taxon>
        <taxon>Burkholderiaceae</taxon>
        <taxon>Paraburkholderia</taxon>
    </lineage>
</organism>
<dbReference type="RefSeq" id="WP_134192960.1">
    <property type="nucleotide sequence ID" value="NZ_JBHLUW010000015.1"/>
</dbReference>
<protein>
    <submittedName>
        <fullName evidence="3">Uncharacterized protein</fullName>
    </submittedName>
</protein>
<feature type="transmembrane region" description="Helical" evidence="2">
    <location>
        <begin position="42"/>
        <end position="60"/>
    </location>
</feature>
<keyword evidence="2" id="KW-1133">Transmembrane helix</keyword>
<name>A0A4R8LMZ5_9BURK</name>
<keyword evidence="2" id="KW-0472">Membrane</keyword>
<reference evidence="3 4" key="1">
    <citation type="submission" date="2019-03" db="EMBL/GenBank/DDBJ databases">
        <title>Genomic Encyclopedia of Type Strains, Phase III (KMG-III): the genomes of soil and plant-associated and newly described type strains.</title>
        <authorList>
            <person name="Whitman W."/>
        </authorList>
    </citation>
    <scope>NUCLEOTIDE SEQUENCE [LARGE SCALE GENOMIC DNA]</scope>
    <source>
        <strain evidence="3 4">LMG 29544</strain>
    </source>
</reference>
<evidence type="ECO:0000256" key="1">
    <source>
        <dbReference type="SAM" id="MobiDB-lite"/>
    </source>
</evidence>